<feature type="domain" description="Protein kinase" evidence="7">
    <location>
        <begin position="12"/>
        <end position="273"/>
    </location>
</feature>
<organism evidence="8 9">
    <name type="scientific">Ktedonobacter robiniae</name>
    <dbReference type="NCBI Taxonomy" id="2778365"/>
    <lineage>
        <taxon>Bacteria</taxon>
        <taxon>Bacillati</taxon>
        <taxon>Chloroflexota</taxon>
        <taxon>Ktedonobacteria</taxon>
        <taxon>Ktedonobacterales</taxon>
        <taxon>Ktedonobacteraceae</taxon>
        <taxon>Ktedonobacter</taxon>
    </lineage>
</organism>
<dbReference type="Pfam" id="PF12894">
    <property type="entry name" value="ANAPC4_WD40"/>
    <property type="match status" value="1"/>
</dbReference>
<sequence>MTDYIGQQLGNYQLTRLVGDGAFAQVYLGEHIYLGTQAAIKVLDTQLTSDPVDWFRTEARTIARLVHPNIVRVLDFGIEGNTPFLVMEYAPNGTLRQRHASGSPLPLPTVVSYVKQIAEALQYAHDEKLIHRDVKPENMLLGRRNEILLSDFGIAMMIKTFKDGNVEDVAGTLVYMAPEQLQGKPQTASDQYALGIITYEWITGERPFNGSPTEVLSQHLLALPPPLRKKVPTIAPVVEQVIMKVLEKSPEKRFRSVREFALALEQASRYQALTPSSQYGAFAPEQGSLEGGTSQAVAAPSFFEEPVPAMVKNTTPPPPSILPPLRPARPGEPIGTVLCNYRGHLQGVRSLSWSPDGTRIVSASHEKTVHIWNAMTGSTINIYNDQSNIIDLVAWSPDGTRIAMVGANAHIQVWDFATNRLVASYRGHLGNTVNAIAWSPGQFFLASAASDGRVHVWDAMTGRLITIYQGHAGSVNMLAWFPDEASPAPGRDYRIVSGGDDRSVQIWDAFTGTNIMHHQGYPARVTSVDWSPRVYSSLSLGSSFSASILNSSRVGCGRDDGMVQMWDTATNREVLSYRYAAPISVVAWSPNGARFAYGGKDAKVEVWDTRTNLRLFTFSHAAPTQVLAWSPSGKHIASGGSDGTIQVWVAP</sequence>
<dbReference type="PROSITE" id="PS50082">
    <property type="entry name" value="WD_REPEATS_2"/>
    <property type="match status" value="6"/>
</dbReference>
<dbReference type="InterPro" id="IPR008271">
    <property type="entry name" value="Ser/Thr_kinase_AS"/>
</dbReference>
<dbReference type="SMART" id="SM00320">
    <property type="entry name" value="WD40"/>
    <property type="match status" value="7"/>
</dbReference>
<gene>
    <name evidence="8" type="ORF">KSB_73870</name>
</gene>
<evidence type="ECO:0000256" key="4">
    <source>
        <dbReference type="ARBA" id="ARBA00022840"/>
    </source>
</evidence>
<dbReference type="PROSITE" id="PS00108">
    <property type="entry name" value="PROTEIN_KINASE_ST"/>
    <property type="match status" value="1"/>
</dbReference>
<dbReference type="Gene3D" id="1.10.510.10">
    <property type="entry name" value="Transferase(Phosphotransferase) domain 1"/>
    <property type="match status" value="1"/>
</dbReference>
<dbReference type="PANTHER" id="PTHR19879">
    <property type="entry name" value="TRANSCRIPTION INITIATION FACTOR TFIID"/>
    <property type="match status" value="1"/>
</dbReference>
<dbReference type="Pfam" id="PF00069">
    <property type="entry name" value="Pkinase"/>
    <property type="match status" value="1"/>
</dbReference>
<dbReference type="PROSITE" id="PS00107">
    <property type="entry name" value="PROTEIN_KINASE_ATP"/>
    <property type="match status" value="1"/>
</dbReference>
<evidence type="ECO:0000256" key="1">
    <source>
        <dbReference type="ARBA" id="ARBA00022574"/>
    </source>
</evidence>
<dbReference type="PROSITE" id="PS50011">
    <property type="entry name" value="PROTEIN_KINASE_DOM"/>
    <property type="match status" value="1"/>
</dbReference>
<dbReference type="PROSITE" id="PS50294">
    <property type="entry name" value="WD_REPEATS_REGION"/>
    <property type="match status" value="5"/>
</dbReference>
<dbReference type="Proteomes" id="UP000654345">
    <property type="component" value="Unassembled WGS sequence"/>
</dbReference>
<keyword evidence="3 6" id="KW-0547">Nucleotide-binding</keyword>
<dbReference type="CDD" id="cd00200">
    <property type="entry name" value="WD40"/>
    <property type="match status" value="1"/>
</dbReference>
<name>A0ABQ3V1U2_9CHLR</name>
<dbReference type="InterPro" id="IPR019775">
    <property type="entry name" value="WD40_repeat_CS"/>
</dbReference>
<accession>A0ABQ3V1U2</accession>
<dbReference type="InterPro" id="IPR017441">
    <property type="entry name" value="Protein_kinase_ATP_BS"/>
</dbReference>
<dbReference type="InterPro" id="IPR036322">
    <property type="entry name" value="WD40_repeat_dom_sf"/>
</dbReference>
<dbReference type="InterPro" id="IPR011009">
    <property type="entry name" value="Kinase-like_dom_sf"/>
</dbReference>
<evidence type="ECO:0000256" key="3">
    <source>
        <dbReference type="ARBA" id="ARBA00022741"/>
    </source>
</evidence>
<keyword evidence="1 5" id="KW-0853">WD repeat</keyword>
<feature type="repeat" description="WD" evidence="5">
    <location>
        <begin position="468"/>
        <end position="517"/>
    </location>
</feature>
<dbReference type="InterPro" id="IPR000719">
    <property type="entry name" value="Prot_kinase_dom"/>
</dbReference>
<dbReference type="EMBL" id="BNJG01000003">
    <property type="protein sequence ID" value="GHO58912.1"/>
    <property type="molecule type" value="Genomic_DNA"/>
</dbReference>
<dbReference type="PANTHER" id="PTHR19879:SF9">
    <property type="entry name" value="TRANSCRIPTION INITIATION FACTOR TFIID SUBUNIT 5"/>
    <property type="match status" value="1"/>
</dbReference>
<dbReference type="PROSITE" id="PS00678">
    <property type="entry name" value="WD_REPEATS_1"/>
    <property type="match status" value="1"/>
</dbReference>
<dbReference type="PRINTS" id="PR00320">
    <property type="entry name" value="GPROTEINBRPT"/>
</dbReference>
<feature type="repeat" description="WD" evidence="5">
    <location>
        <begin position="617"/>
        <end position="651"/>
    </location>
</feature>
<dbReference type="CDD" id="cd14014">
    <property type="entry name" value="STKc_PknB_like"/>
    <property type="match status" value="1"/>
</dbReference>
<evidence type="ECO:0000313" key="9">
    <source>
        <dbReference type="Proteomes" id="UP000654345"/>
    </source>
</evidence>
<feature type="repeat" description="WD" evidence="5">
    <location>
        <begin position="341"/>
        <end position="382"/>
    </location>
</feature>
<keyword evidence="4 6" id="KW-0067">ATP-binding</keyword>
<dbReference type="SUPFAM" id="SSF50978">
    <property type="entry name" value="WD40 repeat-like"/>
    <property type="match status" value="1"/>
</dbReference>
<dbReference type="InterPro" id="IPR020472">
    <property type="entry name" value="WD40_PAC1"/>
</dbReference>
<dbReference type="SUPFAM" id="SSF56112">
    <property type="entry name" value="Protein kinase-like (PK-like)"/>
    <property type="match status" value="1"/>
</dbReference>
<dbReference type="RefSeq" id="WP_201375151.1">
    <property type="nucleotide sequence ID" value="NZ_BNJG01000003.1"/>
</dbReference>
<dbReference type="InterPro" id="IPR015943">
    <property type="entry name" value="WD40/YVTN_repeat-like_dom_sf"/>
</dbReference>
<feature type="repeat" description="WD" evidence="5">
    <location>
        <begin position="431"/>
        <end position="467"/>
    </location>
</feature>
<keyword evidence="9" id="KW-1185">Reference proteome</keyword>
<evidence type="ECO:0000259" key="7">
    <source>
        <dbReference type="PROSITE" id="PS50011"/>
    </source>
</evidence>
<proteinExistence type="predicted"/>
<feature type="repeat" description="WD" evidence="5">
    <location>
        <begin position="383"/>
        <end position="424"/>
    </location>
</feature>
<dbReference type="SMART" id="SM00220">
    <property type="entry name" value="S_TKc"/>
    <property type="match status" value="1"/>
</dbReference>
<evidence type="ECO:0000313" key="8">
    <source>
        <dbReference type="EMBL" id="GHO58912.1"/>
    </source>
</evidence>
<feature type="binding site" evidence="6">
    <location>
        <position position="41"/>
    </location>
    <ligand>
        <name>ATP</name>
        <dbReference type="ChEBI" id="CHEBI:30616"/>
    </ligand>
</feature>
<dbReference type="InterPro" id="IPR001680">
    <property type="entry name" value="WD40_rpt"/>
</dbReference>
<evidence type="ECO:0000256" key="5">
    <source>
        <dbReference type="PROSITE-ProRule" id="PRU00221"/>
    </source>
</evidence>
<feature type="repeat" description="WD" evidence="5">
    <location>
        <begin position="576"/>
        <end position="617"/>
    </location>
</feature>
<dbReference type="Pfam" id="PF00400">
    <property type="entry name" value="WD40"/>
    <property type="match status" value="3"/>
</dbReference>
<protein>
    <recommendedName>
        <fullName evidence="7">Protein kinase domain-containing protein</fullName>
    </recommendedName>
</protein>
<dbReference type="Gene3D" id="2.130.10.10">
    <property type="entry name" value="YVTN repeat-like/Quinoprotein amine dehydrogenase"/>
    <property type="match status" value="3"/>
</dbReference>
<keyword evidence="2" id="KW-0677">Repeat</keyword>
<dbReference type="InterPro" id="IPR024977">
    <property type="entry name" value="Apc4-like_WD40_dom"/>
</dbReference>
<reference evidence="8 9" key="1">
    <citation type="journal article" date="2021" name="Int. J. Syst. Evol. Microbiol.">
        <title>Reticulibacter mediterranei gen. nov., sp. nov., within the new family Reticulibacteraceae fam. nov., and Ktedonospora formicarum gen. nov., sp. nov., Ktedonobacter robiniae sp. nov., Dictyobacter formicarum sp. nov. and Dictyobacter arantiisoli sp. nov., belonging to the class Ktedonobacteria.</title>
        <authorList>
            <person name="Yabe S."/>
            <person name="Zheng Y."/>
            <person name="Wang C.M."/>
            <person name="Sakai Y."/>
            <person name="Abe K."/>
            <person name="Yokota A."/>
            <person name="Donadio S."/>
            <person name="Cavaletti L."/>
            <person name="Monciardini P."/>
        </authorList>
    </citation>
    <scope>NUCLEOTIDE SEQUENCE [LARGE SCALE GENOMIC DNA]</scope>
    <source>
        <strain evidence="8 9">SOSP1-30</strain>
    </source>
</reference>
<evidence type="ECO:0000256" key="6">
    <source>
        <dbReference type="PROSITE-ProRule" id="PRU10141"/>
    </source>
</evidence>
<evidence type="ECO:0000256" key="2">
    <source>
        <dbReference type="ARBA" id="ARBA00022737"/>
    </source>
</evidence>
<comment type="caution">
    <text evidence="8">The sequence shown here is derived from an EMBL/GenBank/DDBJ whole genome shotgun (WGS) entry which is preliminary data.</text>
</comment>